<dbReference type="CDD" id="cd00093">
    <property type="entry name" value="HTH_XRE"/>
    <property type="match status" value="1"/>
</dbReference>
<gene>
    <name evidence="3" type="ORF">JZO70_07955</name>
</gene>
<dbReference type="RefSeq" id="WP_207673017.1">
    <property type="nucleotide sequence ID" value="NZ_JAFREM010000012.1"/>
</dbReference>
<dbReference type="PANTHER" id="PTHR46797">
    <property type="entry name" value="HTH-TYPE TRANSCRIPTIONAL REGULATOR"/>
    <property type="match status" value="1"/>
</dbReference>
<evidence type="ECO:0000259" key="2">
    <source>
        <dbReference type="PROSITE" id="PS50943"/>
    </source>
</evidence>
<dbReference type="PROSITE" id="PS50943">
    <property type="entry name" value="HTH_CROC1"/>
    <property type="match status" value="1"/>
</dbReference>
<comment type="caution">
    <text evidence="3">The sequence shown here is derived from an EMBL/GenBank/DDBJ whole genome shotgun (WGS) entry which is preliminary data.</text>
</comment>
<evidence type="ECO:0000256" key="1">
    <source>
        <dbReference type="ARBA" id="ARBA00023125"/>
    </source>
</evidence>
<proteinExistence type="predicted"/>
<dbReference type="Gene3D" id="1.10.260.40">
    <property type="entry name" value="lambda repressor-like DNA-binding domains"/>
    <property type="match status" value="1"/>
</dbReference>
<evidence type="ECO:0000313" key="3">
    <source>
        <dbReference type="EMBL" id="MBO1306091.1"/>
    </source>
</evidence>
<accession>A0ABS3LBH8</accession>
<keyword evidence="1" id="KW-0238">DNA-binding</keyword>
<dbReference type="InterPro" id="IPR010982">
    <property type="entry name" value="Lambda_DNA-bd_dom_sf"/>
</dbReference>
<dbReference type="SUPFAM" id="SSF47413">
    <property type="entry name" value="lambda repressor-like DNA-binding domains"/>
    <property type="match status" value="1"/>
</dbReference>
<name>A0ABS3LBH8_9ENTE</name>
<reference evidence="3 4" key="1">
    <citation type="submission" date="2021-03" db="EMBL/GenBank/DDBJ databases">
        <title>Enterococcal diversity collection.</title>
        <authorList>
            <person name="Gilmore M.S."/>
            <person name="Schwartzman J."/>
            <person name="Van Tyne D."/>
            <person name="Martin M."/>
            <person name="Earl A.M."/>
            <person name="Manson A.L."/>
            <person name="Straub T."/>
            <person name="Salamzade R."/>
            <person name="Saavedra J."/>
            <person name="Lebreton F."/>
            <person name="Prichula J."/>
            <person name="Schaufler K."/>
            <person name="Gaca A."/>
            <person name="Sgardioli B."/>
            <person name="Wagenaar J."/>
            <person name="Strong T."/>
        </authorList>
    </citation>
    <scope>NUCLEOTIDE SEQUENCE [LARGE SCALE GENOMIC DNA]</scope>
    <source>
        <strain evidence="3 4">669A</strain>
    </source>
</reference>
<feature type="domain" description="HTH cro/C1-type" evidence="2">
    <location>
        <begin position="12"/>
        <end position="66"/>
    </location>
</feature>
<dbReference type="EMBL" id="JAFREM010000012">
    <property type="protein sequence ID" value="MBO1306091.1"/>
    <property type="molecule type" value="Genomic_DNA"/>
</dbReference>
<dbReference type="SMART" id="SM00530">
    <property type="entry name" value="HTH_XRE"/>
    <property type="match status" value="1"/>
</dbReference>
<dbReference type="PANTHER" id="PTHR46797:SF1">
    <property type="entry name" value="METHYLPHOSPHONATE SYNTHASE"/>
    <property type="match status" value="1"/>
</dbReference>
<organism evidence="3 4">
    <name type="scientific">Candidatus Enterococcus moelleringii</name>
    <dbReference type="NCBI Taxonomy" id="2815325"/>
    <lineage>
        <taxon>Bacteria</taxon>
        <taxon>Bacillati</taxon>
        <taxon>Bacillota</taxon>
        <taxon>Bacilli</taxon>
        <taxon>Lactobacillales</taxon>
        <taxon>Enterococcaceae</taxon>
        <taxon>Enterococcus</taxon>
    </lineage>
</organism>
<keyword evidence="4" id="KW-1185">Reference proteome</keyword>
<dbReference type="Proteomes" id="UP000664601">
    <property type="component" value="Unassembled WGS sequence"/>
</dbReference>
<dbReference type="Pfam" id="PF01381">
    <property type="entry name" value="HTH_3"/>
    <property type="match status" value="1"/>
</dbReference>
<protein>
    <submittedName>
        <fullName evidence="3">Helix-turn-helix transcriptional regulator</fullName>
    </submittedName>
</protein>
<sequence length="115" mass="13154">MNKSRQVVIRNLQRIIEEKGLNQAQLAKELKVSKGFISMLFNGKRNFSQNVLEQLAEVLDVRISDLTKHQSINSSEYVIHVRGKATSGIAKEAISDWIIEMNDFTRLSNSFQEEC</sequence>
<dbReference type="InterPro" id="IPR001387">
    <property type="entry name" value="Cro/C1-type_HTH"/>
</dbReference>
<evidence type="ECO:0000313" key="4">
    <source>
        <dbReference type="Proteomes" id="UP000664601"/>
    </source>
</evidence>
<dbReference type="InterPro" id="IPR050807">
    <property type="entry name" value="TransReg_Diox_bact_type"/>
</dbReference>